<dbReference type="FunFam" id="1.20.1270.60:FF:000004">
    <property type="entry name" value="Arf-GAP with SH3 domain, ANK repeat and PH domain-containing protein 1"/>
    <property type="match status" value="1"/>
</dbReference>
<evidence type="ECO:0000256" key="13">
    <source>
        <dbReference type="ARBA" id="ARBA00023136"/>
    </source>
</evidence>
<evidence type="ECO:0000256" key="7">
    <source>
        <dbReference type="ARBA" id="ARBA00022553"/>
    </source>
</evidence>
<dbReference type="AlphaFoldDB" id="A0A498LDP3"/>
<evidence type="ECO:0000256" key="2">
    <source>
        <dbReference type="ARBA" id="ARBA00004496"/>
    </source>
</evidence>
<feature type="compositionally biased region" description="Polar residues" evidence="17">
    <location>
        <begin position="792"/>
        <end position="805"/>
    </location>
</feature>
<dbReference type="InterPro" id="IPR036770">
    <property type="entry name" value="Ankyrin_rpt-contain_sf"/>
</dbReference>
<dbReference type="FunFam" id="1.25.40.20:FF:000006">
    <property type="entry name" value="Arf-GAP with SH3 domain, ANK repeat and PH domain-containing protein 2"/>
    <property type="match status" value="1"/>
</dbReference>
<keyword evidence="11" id="KW-0333">Golgi apparatus</keyword>
<keyword evidence="8" id="KW-0479">Metal-binding</keyword>
<evidence type="ECO:0000256" key="1">
    <source>
        <dbReference type="ARBA" id="ARBA00004370"/>
    </source>
</evidence>
<keyword evidence="9" id="KW-0677">Repeat</keyword>
<dbReference type="Gene3D" id="1.10.220.150">
    <property type="entry name" value="Arf GTPase activating protein"/>
    <property type="match status" value="1"/>
</dbReference>
<dbReference type="PROSITE" id="PS50088">
    <property type="entry name" value="ANK_REPEAT"/>
    <property type="match status" value="2"/>
</dbReference>
<evidence type="ECO:0000256" key="3">
    <source>
        <dbReference type="ARBA" id="ARBA00004555"/>
    </source>
</evidence>
<dbReference type="SUPFAM" id="SSF50044">
    <property type="entry name" value="SH3-domain"/>
    <property type="match status" value="1"/>
</dbReference>
<dbReference type="PRINTS" id="PR00405">
    <property type="entry name" value="REVINTRACTNG"/>
</dbReference>
<comment type="subcellular location">
    <subcellularLocation>
        <location evidence="2">Cytoplasm</location>
    </subcellularLocation>
    <subcellularLocation>
        <location evidence="3">Golgi apparatus</location>
    </subcellularLocation>
    <subcellularLocation>
        <location evidence="1">Membrane</location>
    </subcellularLocation>
</comment>
<dbReference type="SUPFAM" id="SSF57863">
    <property type="entry name" value="ArfGap/RecO-like zinc finger"/>
    <property type="match status" value="1"/>
</dbReference>
<dbReference type="Pfam" id="PF14604">
    <property type="entry name" value="SH3_9"/>
    <property type="match status" value="1"/>
</dbReference>
<dbReference type="CDD" id="cd11966">
    <property type="entry name" value="SH3_ASAP2"/>
    <property type="match status" value="1"/>
</dbReference>
<feature type="compositionally biased region" description="Pro residues" evidence="17">
    <location>
        <begin position="874"/>
        <end position="892"/>
    </location>
</feature>
<dbReference type="InterPro" id="IPR037278">
    <property type="entry name" value="ARFGAP/RecO"/>
</dbReference>
<feature type="domain" description="SH3" evidence="18">
    <location>
        <begin position="949"/>
        <end position="1011"/>
    </location>
</feature>
<keyword evidence="7" id="KW-0597">Phosphoprotein</keyword>
<feature type="compositionally biased region" description="Pro residues" evidence="17">
    <location>
        <begin position="848"/>
        <end position="866"/>
    </location>
</feature>
<dbReference type="GO" id="GO:0005096">
    <property type="term" value="F:GTPase activator activity"/>
    <property type="evidence" value="ECO:0007669"/>
    <property type="project" value="UniProtKB-KW"/>
</dbReference>
<evidence type="ECO:0000256" key="15">
    <source>
        <dbReference type="PROSITE-ProRule" id="PRU00192"/>
    </source>
</evidence>
<dbReference type="InterPro" id="IPR027267">
    <property type="entry name" value="AH/BAR_dom_sf"/>
</dbReference>
<evidence type="ECO:0000256" key="12">
    <source>
        <dbReference type="ARBA" id="ARBA00023043"/>
    </source>
</evidence>
<evidence type="ECO:0000259" key="18">
    <source>
        <dbReference type="PROSITE" id="PS50002"/>
    </source>
</evidence>
<dbReference type="Pfam" id="PF16746">
    <property type="entry name" value="BAR_3"/>
    <property type="match status" value="1"/>
</dbReference>
<dbReference type="PROSITE" id="PS50002">
    <property type="entry name" value="SH3"/>
    <property type="match status" value="1"/>
</dbReference>
<evidence type="ECO:0000256" key="16">
    <source>
        <dbReference type="PROSITE-ProRule" id="PRU00288"/>
    </source>
</evidence>
<name>A0A498LDP3_LABRO</name>
<dbReference type="Gene3D" id="2.30.29.30">
    <property type="entry name" value="Pleckstrin-homology domain (PH domain)/Phosphotyrosine-binding domain (PTB)"/>
    <property type="match status" value="1"/>
</dbReference>
<feature type="compositionally biased region" description="Pro residues" evidence="17">
    <location>
        <begin position="765"/>
        <end position="774"/>
    </location>
</feature>
<feature type="domain" description="Arf-GAP" evidence="19">
    <location>
        <begin position="411"/>
        <end position="532"/>
    </location>
</feature>
<dbReference type="Gene3D" id="1.25.40.950">
    <property type="match status" value="1"/>
</dbReference>
<evidence type="ECO:0000259" key="19">
    <source>
        <dbReference type="PROSITE" id="PS50115"/>
    </source>
</evidence>
<organism evidence="20 21">
    <name type="scientific">Labeo rohita</name>
    <name type="common">Indian major carp</name>
    <name type="synonym">Cyprinus rohita</name>
    <dbReference type="NCBI Taxonomy" id="84645"/>
    <lineage>
        <taxon>Eukaryota</taxon>
        <taxon>Metazoa</taxon>
        <taxon>Chordata</taxon>
        <taxon>Craniata</taxon>
        <taxon>Vertebrata</taxon>
        <taxon>Euteleostomi</taxon>
        <taxon>Actinopterygii</taxon>
        <taxon>Neopterygii</taxon>
        <taxon>Teleostei</taxon>
        <taxon>Ostariophysi</taxon>
        <taxon>Cypriniformes</taxon>
        <taxon>Cyprinidae</taxon>
        <taxon>Labeoninae</taxon>
        <taxon>Labeonini</taxon>
        <taxon>Labeo</taxon>
    </lineage>
</organism>
<sequence>MDITNEDYKAPTTSVFSTRMAHCRNTVAVLEEALDLDRSVLHKMKKSVKAINSSGLTHVENEEQYIQALERFTDNTVYKDDPEMSGYFLSFSNFTKELTGLFKNLLQNMNNIITFPLDSLLKGDLKGVKGDLKKPFDKAWKDYETKLGKIEKEKREHAKQHGLIRTEISGGEIAEEMEKERRLFQLQMCEYLIKVNEIKVKKGVDLLQNLIKYFHAQCNFFQDGLKVVDDLKPFMEKLATDLTANKQTQDAERKQLMQLRDVLKSALQSECKESKQNAGYSLHQLQGNKAHGTERSGMLLKRSEGLRKVWQKRKCTVKNGLLTISHGTANTPPANLNLLTCQVKRNPDEKKCFDLISRNILLQQAQSRHNALINSAESFMVHTNSKEEALNNAFKDDQNEGDNNIVRELTKAIVGEVKKMSGNDVCCDCGASNPTWLSTNLGVLICIECSGIHREMGVHYSRIQSLTLDVLGTSELLLANSVGNAGFNEIMEANLSAEIPKPNPTSDMQVRKDFITAKYTEKRFAQKKYADNAARLHALCDAVKSRDIFSLIQVYAEGLDLMETIQQPNQHEPGETALHLAVRMVDRNSLHIVDFLVQNSGNLDKQTTKGSTALHYCCLTDNSECMKLLLRGKASVTITNDAGETPLDLAQRLRHTKCEELLTQAQTGKFNVHVHVEYDWRLHNDDLDESEDEMEDKPIPIRREERPISCIVPGVGPMMPNMSALARDVANVVNNKQRAFIPSMICNETYGTMLDVSPPPLGLPGVPGIPPLPPRTLGRGWSPPVEIAGRQRSCSDPSNPQTPDKNMSVYVLPPAPPPPPAAKRPPPPDPKAALPQVPPVPSASSAPPVIPPTPARPAPIVPPAPVLPTSFSFKPPPPPVPPQPKAPAPKPVKSPTRDPVGPFNKDVNISKAPSTVPRLSDKTDSGPPSASAPVPIPAPKPRTAPPPKQRPKRVKALYNCKADNPDELTFSEGEVIIVDGEEDKEWWVGHIDGEPSRKGVFPVSFVHFITD</sequence>
<dbReference type="InterPro" id="IPR036028">
    <property type="entry name" value="SH3-like_dom_sf"/>
</dbReference>
<dbReference type="InterPro" id="IPR001164">
    <property type="entry name" value="ArfGAP_dom"/>
</dbReference>
<keyword evidence="5" id="KW-0343">GTPase activation</keyword>
<feature type="repeat" description="ANK" evidence="14">
    <location>
        <begin position="573"/>
        <end position="608"/>
    </location>
</feature>
<dbReference type="FunFam" id="1.10.220.150:FF:000002">
    <property type="entry name" value="arf-GAP with SH3 domain, ANK repeat and PH domain-containing protein 1"/>
    <property type="match status" value="1"/>
</dbReference>
<evidence type="ECO:0000256" key="14">
    <source>
        <dbReference type="PROSITE-ProRule" id="PRU00023"/>
    </source>
</evidence>
<proteinExistence type="predicted"/>
<dbReference type="PROSITE" id="PS50115">
    <property type="entry name" value="ARFGAP"/>
    <property type="match status" value="1"/>
</dbReference>
<dbReference type="InterPro" id="IPR043593">
    <property type="entry name" value="ASAP"/>
</dbReference>
<dbReference type="InterPro" id="IPR035677">
    <property type="entry name" value="ASAP2_SH3"/>
</dbReference>
<evidence type="ECO:0000256" key="11">
    <source>
        <dbReference type="ARBA" id="ARBA00023034"/>
    </source>
</evidence>
<evidence type="ECO:0000256" key="9">
    <source>
        <dbReference type="ARBA" id="ARBA00022737"/>
    </source>
</evidence>
<dbReference type="SMART" id="SM00105">
    <property type="entry name" value="ArfGap"/>
    <property type="match status" value="1"/>
</dbReference>
<dbReference type="InterPro" id="IPR001452">
    <property type="entry name" value="SH3_domain"/>
</dbReference>
<dbReference type="InterPro" id="IPR011993">
    <property type="entry name" value="PH-like_dom_sf"/>
</dbReference>
<dbReference type="Proteomes" id="UP000290572">
    <property type="component" value="Unassembled WGS sequence"/>
</dbReference>
<dbReference type="Gene3D" id="1.20.1270.60">
    <property type="entry name" value="Arfaptin homology (AH) domain/BAR domain"/>
    <property type="match status" value="1"/>
</dbReference>
<accession>A0A498LDP3</accession>
<dbReference type="EMBL" id="QBIY01013373">
    <property type="protein sequence ID" value="RXN06378.1"/>
    <property type="molecule type" value="Genomic_DNA"/>
</dbReference>
<dbReference type="Gene3D" id="1.25.40.20">
    <property type="entry name" value="Ankyrin repeat-containing domain"/>
    <property type="match status" value="1"/>
</dbReference>
<feature type="compositionally biased region" description="Pro residues" evidence="17">
    <location>
        <begin position="813"/>
        <end position="841"/>
    </location>
</feature>
<evidence type="ECO:0000313" key="20">
    <source>
        <dbReference type="EMBL" id="RXN06378.1"/>
    </source>
</evidence>
<feature type="repeat" description="ANK" evidence="14">
    <location>
        <begin position="609"/>
        <end position="641"/>
    </location>
</feature>
<keyword evidence="6" id="KW-0963">Cytoplasm</keyword>
<comment type="caution">
    <text evidence="20">The sequence shown here is derived from an EMBL/GenBank/DDBJ whole genome shotgun (WGS) entry which is preliminary data.</text>
</comment>
<keyword evidence="10" id="KW-0862">Zinc</keyword>
<keyword evidence="21" id="KW-1185">Reference proteome</keyword>
<keyword evidence="16" id="KW-0863">Zinc-finger</keyword>
<evidence type="ECO:0000313" key="21">
    <source>
        <dbReference type="Proteomes" id="UP000290572"/>
    </source>
</evidence>
<evidence type="ECO:0000256" key="4">
    <source>
        <dbReference type="ARBA" id="ARBA00022443"/>
    </source>
</evidence>
<dbReference type="InterPro" id="IPR004148">
    <property type="entry name" value="BAR_dom"/>
</dbReference>
<dbReference type="SMART" id="SM00248">
    <property type="entry name" value="ANK"/>
    <property type="match status" value="2"/>
</dbReference>
<dbReference type="InterPro" id="IPR038508">
    <property type="entry name" value="ArfGAP_dom_sf"/>
</dbReference>
<evidence type="ECO:0000256" key="8">
    <source>
        <dbReference type="ARBA" id="ARBA00022723"/>
    </source>
</evidence>
<evidence type="ECO:0000256" key="10">
    <source>
        <dbReference type="ARBA" id="ARBA00022833"/>
    </source>
</evidence>
<evidence type="ECO:0000256" key="5">
    <source>
        <dbReference type="ARBA" id="ARBA00022468"/>
    </source>
</evidence>
<dbReference type="SUPFAM" id="SSF103657">
    <property type="entry name" value="BAR/IMD domain-like"/>
    <property type="match status" value="1"/>
</dbReference>
<dbReference type="SMART" id="SM00326">
    <property type="entry name" value="SH3"/>
    <property type="match status" value="1"/>
</dbReference>
<dbReference type="Gene3D" id="2.30.30.40">
    <property type="entry name" value="SH3 Domains"/>
    <property type="match status" value="1"/>
</dbReference>
<evidence type="ECO:0000256" key="6">
    <source>
        <dbReference type="ARBA" id="ARBA00022490"/>
    </source>
</evidence>
<gene>
    <name evidence="20" type="ORF">ROHU_012410</name>
</gene>
<dbReference type="STRING" id="84645.A0A498LDP3"/>
<evidence type="ECO:0000256" key="17">
    <source>
        <dbReference type="SAM" id="MobiDB-lite"/>
    </source>
</evidence>
<keyword evidence="12 14" id="KW-0040">ANK repeat</keyword>
<dbReference type="PANTHER" id="PTHR45854">
    <property type="entry name" value="ASAP FAMILY MEMBER"/>
    <property type="match status" value="1"/>
</dbReference>
<protein>
    <submittedName>
        <fullName evidence="20">Arf-GAP with SH3 ANK repeat and PH domain-containing 2-like protein</fullName>
    </submittedName>
</protein>
<dbReference type="SUPFAM" id="SSF48403">
    <property type="entry name" value="Ankyrin repeat"/>
    <property type="match status" value="1"/>
</dbReference>
<keyword evidence="4 15" id="KW-0728">SH3 domain</keyword>
<feature type="compositionally biased region" description="Pro residues" evidence="17">
    <location>
        <begin position="934"/>
        <end position="948"/>
    </location>
</feature>
<feature type="region of interest" description="Disordered" evidence="17">
    <location>
        <begin position="765"/>
        <end position="953"/>
    </location>
</feature>
<dbReference type="InterPro" id="IPR002110">
    <property type="entry name" value="Ankyrin_rpt"/>
</dbReference>
<dbReference type="SUPFAM" id="SSF50729">
    <property type="entry name" value="PH domain-like"/>
    <property type="match status" value="1"/>
</dbReference>
<dbReference type="GO" id="GO:0016020">
    <property type="term" value="C:membrane"/>
    <property type="evidence" value="ECO:0007669"/>
    <property type="project" value="UniProtKB-SubCell"/>
</dbReference>
<dbReference type="FunFam" id="2.30.30.40:FF:000012">
    <property type="entry name" value="Arf-GAP with SH3 domain, ANK repeat and PH domain-containing protein 2"/>
    <property type="match status" value="1"/>
</dbReference>
<dbReference type="PANTHER" id="PTHR45854:SF4">
    <property type="entry name" value="ARF-GAP WITH SH3 DOMAIN, ANK REPEAT AND PH DOMAIN-CONTAINING PROTEIN 2"/>
    <property type="match status" value="1"/>
</dbReference>
<dbReference type="GO" id="GO:0005794">
    <property type="term" value="C:Golgi apparatus"/>
    <property type="evidence" value="ECO:0007669"/>
    <property type="project" value="UniProtKB-SubCell"/>
</dbReference>
<keyword evidence="13" id="KW-0472">Membrane</keyword>
<dbReference type="Pfam" id="PF12796">
    <property type="entry name" value="Ank_2"/>
    <property type="match status" value="1"/>
</dbReference>
<dbReference type="Pfam" id="PF01412">
    <property type="entry name" value="ArfGap"/>
    <property type="match status" value="1"/>
</dbReference>
<dbReference type="FunFam" id="1.25.40.950:FF:000001">
    <property type="entry name" value="Arf-GAP with SH3 domain, ANK repeat and PH domain-containing protein 1"/>
    <property type="match status" value="1"/>
</dbReference>
<reference evidence="20 21" key="1">
    <citation type="submission" date="2018-03" db="EMBL/GenBank/DDBJ databases">
        <title>Draft genome sequence of Rohu Carp (Labeo rohita).</title>
        <authorList>
            <person name="Das P."/>
            <person name="Kushwaha B."/>
            <person name="Joshi C.G."/>
            <person name="Kumar D."/>
            <person name="Nagpure N.S."/>
            <person name="Sahoo L."/>
            <person name="Das S.P."/>
            <person name="Bit A."/>
            <person name="Patnaik S."/>
            <person name="Meher P.K."/>
            <person name="Jayasankar P."/>
            <person name="Koringa P.G."/>
            <person name="Patel N.V."/>
            <person name="Hinsu A.T."/>
            <person name="Kumar R."/>
            <person name="Pandey M."/>
            <person name="Agarwal S."/>
            <person name="Srivastava S."/>
            <person name="Singh M."/>
            <person name="Iquebal M.A."/>
            <person name="Jaiswal S."/>
            <person name="Angadi U.B."/>
            <person name="Kumar N."/>
            <person name="Raza M."/>
            <person name="Shah T.M."/>
            <person name="Rai A."/>
            <person name="Jena J.K."/>
        </authorList>
    </citation>
    <scope>NUCLEOTIDE SEQUENCE [LARGE SCALE GENOMIC DNA]</scope>
    <source>
        <strain evidence="20">DASCIFA01</strain>
        <tissue evidence="20">Testis</tissue>
    </source>
</reference>
<dbReference type="GO" id="GO:0008270">
    <property type="term" value="F:zinc ion binding"/>
    <property type="evidence" value="ECO:0007669"/>
    <property type="project" value="UniProtKB-KW"/>
</dbReference>